<keyword evidence="10" id="KW-0807">Transducer</keyword>
<keyword evidence="5 12" id="KW-1133">Transmembrane helix</keyword>
<comment type="similarity">
    <text evidence="2">Belongs to the G-protein coupled receptor 2 family.</text>
</comment>
<dbReference type="SUPFAM" id="SSF81321">
    <property type="entry name" value="Family A G protein-coupled receptor-like"/>
    <property type="match status" value="1"/>
</dbReference>
<dbReference type="SMART" id="SM00008">
    <property type="entry name" value="HormR"/>
    <property type="match status" value="1"/>
</dbReference>
<dbReference type="GO" id="GO:0008528">
    <property type="term" value="F:G protein-coupled peptide receptor activity"/>
    <property type="evidence" value="ECO:0007669"/>
    <property type="project" value="TreeGrafter"/>
</dbReference>
<feature type="transmembrane region" description="Helical" evidence="12">
    <location>
        <begin position="503"/>
        <end position="525"/>
    </location>
</feature>
<evidence type="ECO:0000256" key="12">
    <source>
        <dbReference type="SAM" id="Phobius"/>
    </source>
</evidence>
<dbReference type="InterPro" id="IPR001879">
    <property type="entry name" value="GPCR_2_extracellular_dom"/>
</dbReference>
<feature type="compositionally biased region" description="Basic and acidic residues" evidence="11">
    <location>
        <begin position="369"/>
        <end position="380"/>
    </location>
</feature>
<comment type="subcellular location">
    <subcellularLocation>
        <location evidence="1">Cell membrane</location>
        <topology evidence="1">Multi-pass membrane protein</topology>
    </subcellularLocation>
</comment>
<dbReference type="PROSITE" id="PS00650">
    <property type="entry name" value="G_PROTEIN_RECEP_F2_2"/>
    <property type="match status" value="1"/>
</dbReference>
<evidence type="ECO:0000256" key="6">
    <source>
        <dbReference type="ARBA" id="ARBA00023040"/>
    </source>
</evidence>
<evidence type="ECO:0000256" key="2">
    <source>
        <dbReference type="ARBA" id="ARBA00005314"/>
    </source>
</evidence>
<dbReference type="GO" id="GO:0005886">
    <property type="term" value="C:plasma membrane"/>
    <property type="evidence" value="ECO:0007669"/>
    <property type="project" value="UniProtKB-SubCell"/>
</dbReference>
<dbReference type="Pfam" id="PF02793">
    <property type="entry name" value="HRM"/>
    <property type="match status" value="1"/>
</dbReference>
<evidence type="ECO:0000256" key="7">
    <source>
        <dbReference type="ARBA" id="ARBA00023136"/>
    </source>
</evidence>
<dbReference type="PANTHER" id="PTHR45620">
    <property type="entry name" value="PDF RECEPTOR-LIKE PROTEIN-RELATED"/>
    <property type="match status" value="1"/>
</dbReference>
<protein>
    <submittedName>
        <fullName evidence="15">Uncharacterized protein</fullName>
    </submittedName>
</protein>
<evidence type="ECO:0000256" key="3">
    <source>
        <dbReference type="ARBA" id="ARBA00022475"/>
    </source>
</evidence>
<sequence length="596" mass="67631">MEDSVVVSATPLLLTQASTASQRSLQQLSGEGQRCLQDVWNTTGMEEGVFCNASWDTLHCWPPTPAGRTVRESCANVFSDVPALLDYPDAVAYRECGLTGTWLLEGWTNYSQCLSVIEQQAGPSHVLEAVRYITFIGGLLSLFTLTATIFIFSYYRALECDRLRVHRNLVAALIIRFLVMLVLTEPFVSRRSSYTYRDVDWLCKTLLALRMYAQMASINWMFVEGLFLHSRLTSNVFHSKAPFPLYYTIGWGAPLAFIVAWATTMALQHPAHCWRGYSTLSYVWILVGPMVAALMVNLVFLVNIIRILVTKLRANDTLETEKISTRGHTPHHQGPKTTRVHHRFKREPSQYHHTLRQQHLPNNNSLQQEQKHTVPEEGGLHRNRSCHTRNDSGWHHNSLTKEVESTTHNRESSPLLRQDSPHKQAAKQDQGSHLPRRQFTGSRRSLHTNSLQHYSSVGYAANRPEFNTRKAIRATVILFPLLGITNLLFAVNPGGKGDLENAYMLTNAILQSSQGLFVSVFYCFLNTEVQELLRKRWRQYRTRQRDRPTGALRASTRCTLLQEQAPSRQQTPSPHLQPKATCIQGLTNPALETSVV</sequence>
<feature type="region of interest" description="Disordered" evidence="11">
    <location>
        <begin position="321"/>
        <end position="343"/>
    </location>
</feature>
<feature type="region of interest" description="Disordered" evidence="11">
    <location>
        <begin position="562"/>
        <end position="582"/>
    </location>
</feature>
<organism evidence="15 16">
    <name type="scientific">Scylla paramamosain</name>
    <name type="common">Mud crab</name>
    <dbReference type="NCBI Taxonomy" id="85552"/>
    <lineage>
        <taxon>Eukaryota</taxon>
        <taxon>Metazoa</taxon>
        <taxon>Ecdysozoa</taxon>
        <taxon>Arthropoda</taxon>
        <taxon>Crustacea</taxon>
        <taxon>Multicrustacea</taxon>
        <taxon>Malacostraca</taxon>
        <taxon>Eumalacostraca</taxon>
        <taxon>Eucarida</taxon>
        <taxon>Decapoda</taxon>
        <taxon>Pleocyemata</taxon>
        <taxon>Brachyura</taxon>
        <taxon>Eubrachyura</taxon>
        <taxon>Portunoidea</taxon>
        <taxon>Portunidae</taxon>
        <taxon>Portuninae</taxon>
        <taxon>Scylla</taxon>
    </lineage>
</organism>
<keyword evidence="9" id="KW-0325">Glycoprotein</keyword>
<feature type="domain" description="G-protein coupled receptors family 2 profile 2" evidence="14">
    <location>
        <begin position="130"/>
        <end position="526"/>
    </location>
</feature>
<dbReference type="Pfam" id="PF00002">
    <property type="entry name" value="7tm_2"/>
    <property type="match status" value="2"/>
</dbReference>
<feature type="transmembrane region" description="Helical" evidence="12">
    <location>
        <begin position="241"/>
        <end position="262"/>
    </location>
</feature>
<dbReference type="InterPro" id="IPR000832">
    <property type="entry name" value="GPCR_2_secretin-like"/>
</dbReference>
<dbReference type="InterPro" id="IPR036445">
    <property type="entry name" value="GPCR_2_extracell_dom_sf"/>
</dbReference>
<evidence type="ECO:0000256" key="10">
    <source>
        <dbReference type="ARBA" id="ARBA00023224"/>
    </source>
</evidence>
<dbReference type="InterPro" id="IPR017981">
    <property type="entry name" value="GPCR_2-like_7TM"/>
</dbReference>
<dbReference type="InterPro" id="IPR050332">
    <property type="entry name" value="GPCR_2"/>
</dbReference>
<keyword evidence="16" id="KW-1185">Reference proteome</keyword>
<dbReference type="GO" id="GO:0007166">
    <property type="term" value="P:cell surface receptor signaling pathway"/>
    <property type="evidence" value="ECO:0007669"/>
    <property type="project" value="InterPro"/>
</dbReference>
<feature type="compositionally biased region" description="Polar residues" evidence="11">
    <location>
        <begin position="562"/>
        <end position="574"/>
    </location>
</feature>
<dbReference type="InterPro" id="IPR017983">
    <property type="entry name" value="GPCR_2_secretin-like_CS"/>
</dbReference>
<feature type="region of interest" description="Disordered" evidence="11">
    <location>
        <begin position="361"/>
        <end position="443"/>
    </location>
</feature>
<evidence type="ECO:0000256" key="8">
    <source>
        <dbReference type="ARBA" id="ARBA00023170"/>
    </source>
</evidence>
<feature type="transmembrane region" description="Helical" evidence="12">
    <location>
        <begin position="169"/>
        <end position="189"/>
    </location>
</feature>
<evidence type="ECO:0000256" key="9">
    <source>
        <dbReference type="ARBA" id="ARBA00023180"/>
    </source>
</evidence>
<keyword evidence="3" id="KW-1003">Cell membrane</keyword>
<dbReference type="PROSITE" id="PS50261">
    <property type="entry name" value="G_PROTEIN_RECEP_F2_4"/>
    <property type="match status" value="1"/>
</dbReference>
<feature type="compositionally biased region" description="Basic residues" evidence="11">
    <location>
        <begin position="328"/>
        <end position="343"/>
    </location>
</feature>
<evidence type="ECO:0000256" key="11">
    <source>
        <dbReference type="SAM" id="MobiDB-lite"/>
    </source>
</evidence>
<evidence type="ECO:0000313" key="15">
    <source>
        <dbReference type="EMBL" id="KAK8403719.1"/>
    </source>
</evidence>
<dbReference type="GO" id="GO:0007188">
    <property type="term" value="P:adenylate cyclase-modulating G protein-coupled receptor signaling pathway"/>
    <property type="evidence" value="ECO:0007669"/>
    <property type="project" value="TreeGrafter"/>
</dbReference>
<gene>
    <name evidence="15" type="ORF">O3P69_000070</name>
</gene>
<dbReference type="PRINTS" id="PR00249">
    <property type="entry name" value="GPCRSECRETIN"/>
</dbReference>
<keyword evidence="7 12" id="KW-0472">Membrane</keyword>
<keyword evidence="4 12" id="KW-0812">Transmembrane</keyword>
<keyword evidence="6" id="KW-0297">G-protein coupled receptor</keyword>
<evidence type="ECO:0000259" key="13">
    <source>
        <dbReference type="PROSITE" id="PS50227"/>
    </source>
</evidence>
<feature type="transmembrane region" description="Helical" evidence="12">
    <location>
        <begin position="471"/>
        <end position="491"/>
    </location>
</feature>
<evidence type="ECO:0000259" key="14">
    <source>
        <dbReference type="PROSITE" id="PS50261"/>
    </source>
</evidence>
<dbReference type="EMBL" id="JARAKH010000005">
    <property type="protein sequence ID" value="KAK8403719.1"/>
    <property type="molecule type" value="Genomic_DNA"/>
</dbReference>
<dbReference type="GO" id="GO:0017046">
    <property type="term" value="F:peptide hormone binding"/>
    <property type="evidence" value="ECO:0007669"/>
    <property type="project" value="TreeGrafter"/>
</dbReference>
<dbReference type="Proteomes" id="UP001487740">
    <property type="component" value="Unassembled WGS sequence"/>
</dbReference>
<evidence type="ECO:0000256" key="1">
    <source>
        <dbReference type="ARBA" id="ARBA00004651"/>
    </source>
</evidence>
<proteinExistence type="inferred from homology"/>
<dbReference type="SUPFAM" id="SSF111418">
    <property type="entry name" value="Hormone receptor domain"/>
    <property type="match status" value="1"/>
</dbReference>
<dbReference type="AlphaFoldDB" id="A0AAW0UVJ3"/>
<keyword evidence="8" id="KW-0675">Receptor</keyword>
<evidence type="ECO:0000256" key="4">
    <source>
        <dbReference type="ARBA" id="ARBA00022692"/>
    </source>
</evidence>
<dbReference type="Gene3D" id="1.20.1070.10">
    <property type="entry name" value="Rhodopsin 7-helix transmembrane proteins"/>
    <property type="match status" value="2"/>
</dbReference>
<evidence type="ECO:0000313" key="16">
    <source>
        <dbReference type="Proteomes" id="UP001487740"/>
    </source>
</evidence>
<dbReference type="PROSITE" id="PS50227">
    <property type="entry name" value="G_PROTEIN_RECEP_F2_3"/>
    <property type="match status" value="1"/>
</dbReference>
<feature type="transmembrane region" description="Helical" evidence="12">
    <location>
        <begin position="132"/>
        <end position="157"/>
    </location>
</feature>
<feature type="transmembrane region" description="Helical" evidence="12">
    <location>
        <begin position="282"/>
        <end position="305"/>
    </location>
</feature>
<reference evidence="15 16" key="1">
    <citation type="submission" date="2023-03" db="EMBL/GenBank/DDBJ databases">
        <title>High-quality genome of Scylla paramamosain provides insights in environmental adaptation.</title>
        <authorList>
            <person name="Zhang L."/>
        </authorList>
    </citation>
    <scope>NUCLEOTIDE SEQUENCE [LARGE SCALE GENOMIC DNA]</scope>
    <source>
        <strain evidence="15">LZ_2023a</strain>
        <tissue evidence="15">Muscle</tissue>
    </source>
</reference>
<dbReference type="Gene3D" id="4.10.1240.10">
    <property type="entry name" value="GPCR, family 2, extracellular hormone receptor domain"/>
    <property type="match status" value="1"/>
</dbReference>
<feature type="transmembrane region" description="Helical" evidence="12">
    <location>
        <begin position="209"/>
        <end position="229"/>
    </location>
</feature>
<dbReference type="PANTHER" id="PTHR45620:SF15">
    <property type="entry name" value="DIURETIC HORMONE 44 RECEPTOR 1-RELATED"/>
    <property type="match status" value="1"/>
</dbReference>
<feature type="compositionally biased region" description="Basic and acidic residues" evidence="11">
    <location>
        <begin position="388"/>
        <end position="411"/>
    </location>
</feature>
<accession>A0AAW0UVJ3</accession>
<name>A0AAW0UVJ3_SCYPA</name>
<evidence type="ECO:0000256" key="5">
    <source>
        <dbReference type="ARBA" id="ARBA00022989"/>
    </source>
</evidence>
<feature type="domain" description="G-protein coupled receptors family 2 profile 1" evidence="13">
    <location>
        <begin position="34"/>
        <end position="117"/>
    </location>
</feature>
<dbReference type="CDD" id="cd15041">
    <property type="entry name" value="7tmB1_hormone_R"/>
    <property type="match status" value="1"/>
</dbReference>
<comment type="caution">
    <text evidence="15">The sequence shown here is derived from an EMBL/GenBank/DDBJ whole genome shotgun (WGS) entry which is preliminary data.</text>
</comment>